<evidence type="ECO:0000313" key="2">
    <source>
        <dbReference type="EMBL" id="KAE9584710.1"/>
    </source>
</evidence>
<organism evidence="2 3">
    <name type="scientific">Lupinus albus</name>
    <name type="common">White lupine</name>
    <name type="synonym">Lupinus termis</name>
    <dbReference type="NCBI Taxonomy" id="3870"/>
    <lineage>
        <taxon>Eukaryota</taxon>
        <taxon>Viridiplantae</taxon>
        <taxon>Streptophyta</taxon>
        <taxon>Embryophyta</taxon>
        <taxon>Tracheophyta</taxon>
        <taxon>Spermatophyta</taxon>
        <taxon>Magnoliopsida</taxon>
        <taxon>eudicotyledons</taxon>
        <taxon>Gunneridae</taxon>
        <taxon>Pentapetalae</taxon>
        <taxon>rosids</taxon>
        <taxon>fabids</taxon>
        <taxon>Fabales</taxon>
        <taxon>Fabaceae</taxon>
        <taxon>Papilionoideae</taxon>
        <taxon>50 kb inversion clade</taxon>
        <taxon>genistoids sensu lato</taxon>
        <taxon>core genistoids</taxon>
        <taxon>Genisteae</taxon>
        <taxon>Lupinus</taxon>
    </lineage>
</organism>
<keyword evidence="1" id="KW-1133">Transmembrane helix</keyword>
<accession>A0A6A4N3D4</accession>
<dbReference type="AlphaFoldDB" id="A0A6A4N3D4"/>
<comment type="caution">
    <text evidence="2">The sequence shown here is derived from an EMBL/GenBank/DDBJ whole genome shotgun (WGS) entry which is preliminary data.</text>
</comment>
<keyword evidence="3" id="KW-1185">Reference proteome</keyword>
<sequence length="65" mass="7862">MLAPRLHDNTTHLFSLVRRWWQHLITTNISSHATNVIRSMLDRLQIYQVMLLVATFSNYFIYYSY</sequence>
<keyword evidence="1" id="KW-0812">Transmembrane</keyword>
<dbReference type="EMBL" id="WOCE01000025">
    <property type="protein sequence ID" value="KAE9584710.1"/>
    <property type="molecule type" value="Genomic_DNA"/>
</dbReference>
<dbReference type="Proteomes" id="UP000447434">
    <property type="component" value="Chromosome 25"/>
</dbReference>
<reference evidence="3" key="1">
    <citation type="journal article" date="2020" name="Nat. Commun.">
        <title>Genome sequence of the cluster root forming white lupin.</title>
        <authorList>
            <person name="Hufnagel B."/>
            <person name="Marques A."/>
            <person name="Soriano A."/>
            <person name="Marques L."/>
            <person name="Divol F."/>
            <person name="Doumas P."/>
            <person name="Sallet E."/>
            <person name="Mancinotti D."/>
            <person name="Carrere S."/>
            <person name="Marande W."/>
            <person name="Arribat S."/>
            <person name="Keller J."/>
            <person name="Huneau C."/>
            <person name="Blein T."/>
            <person name="Aime D."/>
            <person name="Laguerre M."/>
            <person name="Taylor J."/>
            <person name="Schubert V."/>
            <person name="Nelson M."/>
            <person name="Geu-Flores F."/>
            <person name="Crespi M."/>
            <person name="Gallardo-Guerrero K."/>
            <person name="Delaux P.-M."/>
            <person name="Salse J."/>
            <person name="Berges H."/>
            <person name="Guyot R."/>
            <person name="Gouzy J."/>
            <person name="Peret B."/>
        </authorList>
    </citation>
    <scope>NUCLEOTIDE SEQUENCE [LARGE SCALE GENOMIC DNA]</scope>
    <source>
        <strain evidence="3">cv. Amiga</strain>
    </source>
</reference>
<proteinExistence type="predicted"/>
<protein>
    <submittedName>
        <fullName evidence="2">Uncharacterized protein</fullName>
    </submittedName>
</protein>
<evidence type="ECO:0000256" key="1">
    <source>
        <dbReference type="SAM" id="Phobius"/>
    </source>
</evidence>
<feature type="transmembrane region" description="Helical" evidence="1">
    <location>
        <begin position="44"/>
        <end position="62"/>
    </location>
</feature>
<name>A0A6A4N3D4_LUPAL</name>
<gene>
    <name evidence="2" type="ORF">Lalb_Chr25g0281031</name>
</gene>
<keyword evidence="1" id="KW-0472">Membrane</keyword>
<evidence type="ECO:0000313" key="3">
    <source>
        <dbReference type="Proteomes" id="UP000447434"/>
    </source>
</evidence>